<dbReference type="InterPro" id="IPR006884">
    <property type="entry name" value="Fzo/mitofusin_HR2"/>
</dbReference>
<dbReference type="InterPro" id="IPR002656">
    <property type="entry name" value="Acyl_transf_3_dom"/>
</dbReference>
<evidence type="ECO:0000256" key="3">
    <source>
        <dbReference type="ARBA" id="ARBA00022741"/>
    </source>
</evidence>
<feature type="transmembrane region" description="Helical" evidence="12">
    <location>
        <begin position="1673"/>
        <end position="1691"/>
    </location>
</feature>
<keyword evidence="15" id="KW-1185">Reference proteome</keyword>
<keyword evidence="10 12" id="KW-0472">Membrane</keyword>
<keyword evidence="4" id="KW-1000">Mitochondrion outer membrane</keyword>
<dbReference type="GO" id="GO:0051646">
    <property type="term" value="P:mitochondrion localization"/>
    <property type="evidence" value="ECO:0007669"/>
    <property type="project" value="TreeGrafter"/>
</dbReference>
<evidence type="ECO:0000256" key="1">
    <source>
        <dbReference type="ARBA" id="ARBA00004374"/>
    </source>
</evidence>
<feature type="transmembrane region" description="Helical" evidence="12">
    <location>
        <begin position="527"/>
        <end position="544"/>
    </location>
</feature>
<organism evidence="14 15">
    <name type="scientific">Diploscapter pachys</name>
    <dbReference type="NCBI Taxonomy" id="2018661"/>
    <lineage>
        <taxon>Eukaryota</taxon>
        <taxon>Metazoa</taxon>
        <taxon>Ecdysozoa</taxon>
        <taxon>Nematoda</taxon>
        <taxon>Chromadorea</taxon>
        <taxon>Rhabditida</taxon>
        <taxon>Rhabditina</taxon>
        <taxon>Rhabditomorpha</taxon>
        <taxon>Rhabditoidea</taxon>
        <taxon>Rhabditidae</taxon>
        <taxon>Diploscapter</taxon>
    </lineage>
</organism>
<feature type="transmembrane region" description="Helical" evidence="12">
    <location>
        <begin position="580"/>
        <end position="598"/>
    </location>
</feature>
<feature type="transmembrane region" description="Helical" evidence="12">
    <location>
        <begin position="665"/>
        <end position="684"/>
    </location>
</feature>
<dbReference type="PROSITE" id="PS51718">
    <property type="entry name" value="G_DYNAMIN_2"/>
    <property type="match status" value="1"/>
</dbReference>
<feature type="coiled-coil region" evidence="11">
    <location>
        <begin position="1751"/>
        <end position="1778"/>
    </location>
</feature>
<keyword evidence="3" id="KW-0547">Nucleotide-binding</keyword>
<dbReference type="OrthoDB" id="6256226at2759"/>
<dbReference type="PANTHER" id="PTHR10465:SF3">
    <property type="entry name" value="TRANSMEMBRANE GTPASE MARF-RELATED"/>
    <property type="match status" value="1"/>
</dbReference>
<keyword evidence="2 12" id="KW-0812">Transmembrane</keyword>
<feature type="transmembrane region" description="Helical" evidence="12">
    <location>
        <begin position="336"/>
        <end position="353"/>
    </location>
</feature>
<dbReference type="GO" id="GO:0016747">
    <property type="term" value="F:acyltransferase activity, transferring groups other than amino-acyl groups"/>
    <property type="evidence" value="ECO:0007669"/>
    <property type="project" value="InterPro"/>
</dbReference>
<accession>A0A2A2K5K4</accession>
<evidence type="ECO:0000256" key="5">
    <source>
        <dbReference type="ARBA" id="ARBA00022801"/>
    </source>
</evidence>
<feature type="coiled-coil region" evidence="11">
    <location>
        <begin position="1082"/>
        <end position="1109"/>
    </location>
</feature>
<keyword evidence="6 12" id="KW-1133">Transmembrane helix</keyword>
<evidence type="ECO:0000256" key="2">
    <source>
        <dbReference type="ARBA" id="ARBA00022692"/>
    </source>
</evidence>
<reference evidence="14 15" key="1">
    <citation type="journal article" date="2017" name="Curr. Biol.">
        <title>Genome architecture and evolution of a unichromosomal asexual nematode.</title>
        <authorList>
            <person name="Fradin H."/>
            <person name="Zegar C."/>
            <person name="Gutwein M."/>
            <person name="Lucas J."/>
            <person name="Kovtun M."/>
            <person name="Corcoran D."/>
            <person name="Baugh L.R."/>
            <person name="Kiontke K."/>
            <person name="Gunsalus K."/>
            <person name="Fitch D.H."/>
            <person name="Piano F."/>
        </authorList>
    </citation>
    <scope>NUCLEOTIDE SEQUENCE [LARGE SCALE GENOMIC DNA]</scope>
    <source>
        <strain evidence="14">PF1309</strain>
    </source>
</reference>
<dbReference type="InterPro" id="IPR045063">
    <property type="entry name" value="Dynamin_N"/>
</dbReference>
<dbReference type="PANTHER" id="PTHR10465">
    <property type="entry name" value="TRANSMEMBRANE GTPASE FZO1"/>
    <property type="match status" value="1"/>
</dbReference>
<dbReference type="Pfam" id="PF19040">
    <property type="entry name" value="SGNH"/>
    <property type="match status" value="1"/>
</dbReference>
<evidence type="ECO:0000256" key="10">
    <source>
        <dbReference type="ARBA" id="ARBA00023136"/>
    </source>
</evidence>
<keyword evidence="7 11" id="KW-0175">Coiled coil</keyword>
<evidence type="ECO:0000256" key="12">
    <source>
        <dbReference type="SAM" id="Phobius"/>
    </source>
</evidence>
<feature type="transmembrane region" description="Helical" evidence="12">
    <location>
        <begin position="359"/>
        <end position="379"/>
    </location>
</feature>
<dbReference type="Pfam" id="PF01757">
    <property type="entry name" value="Acyl_transf_3"/>
    <property type="match status" value="1"/>
</dbReference>
<dbReference type="STRING" id="2018661.A0A2A2K5K4"/>
<dbReference type="InterPro" id="IPR030381">
    <property type="entry name" value="G_DYNAMIN_dom"/>
</dbReference>
<evidence type="ECO:0000313" key="14">
    <source>
        <dbReference type="EMBL" id="PAV69267.1"/>
    </source>
</evidence>
<evidence type="ECO:0000313" key="15">
    <source>
        <dbReference type="Proteomes" id="UP000218231"/>
    </source>
</evidence>
<dbReference type="CDD" id="cd09912">
    <property type="entry name" value="DLP_2"/>
    <property type="match status" value="1"/>
</dbReference>
<proteinExistence type="predicted"/>
<evidence type="ECO:0000259" key="13">
    <source>
        <dbReference type="PROSITE" id="PS51718"/>
    </source>
</evidence>
<feature type="transmembrane region" description="Helical" evidence="12">
    <location>
        <begin position="610"/>
        <end position="630"/>
    </location>
</feature>
<dbReference type="Pfam" id="PF04799">
    <property type="entry name" value="Fzo_mitofusin"/>
    <property type="match status" value="1"/>
</dbReference>
<dbReference type="InterPro" id="IPR043968">
    <property type="entry name" value="SGNH"/>
</dbReference>
<dbReference type="InterPro" id="IPR027094">
    <property type="entry name" value="Mitofusin_fam"/>
</dbReference>
<evidence type="ECO:0000256" key="4">
    <source>
        <dbReference type="ARBA" id="ARBA00022787"/>
    </source>
</evidence>
<feature type="transmembrane region" description="Helical" evidence="12">
    <location>
        <begin position="642"/>
        <end position="659"/>
    </location>
</feature>
<comment type="caution">
    <text evidence="14">The sequence shown here is derived from an EMBL/GenBank/DDBJ whole genome shotgun (WGS) entry which is preliminary data.</text>
</comment>
<protein>
    <recommendedName>
        <fullName evidence="13">Dynamin-type G domain-containing protein</fullName>
    </recommendedName>
</protein>
<sequence length="1804" mass="207767">MKEIFRHLTTDKGQVSYYTINEEVFKPNEFEIISASEPVPLLKNTNPKTCDRIFSSWLDIALKYDPPSSPPESIPPELISEFTMNGHAILAKGYYNNMAKPMPKTWDQIPAWLKLDPSTFSTYGAEGMSVLHSMKYMNVTGMDGIVIGSQKPWVEVIALQNGVNSLLTVEYQNTTILGESRVKWIHPFEYAKNWKEQGQFDFAVSFSSIEHSGLQRYGDPRDPIGDIREVQKVWCMLKKRGIFFLGLPRGQDQLVYNAHRIYGRIRLAMIFDGFELLYVFRFDTPQPFQLKNEDFIIANRKSQKKMKNSQNGHILNPEFTSIPVAKAHPPKRRDIQGLRAWAIILVLLFHYFPEYFPNGYVGVDMFFVISGYLIGMIVCKFEVLDRQALQTFYYRRAKRIFPLYYLAIGLIFVMMYVFLSEPSYDINTISGMIAIFLLTNMKSELDPEQDYAKLQISNFRLADAEDLFTHTWSLCVEIKWYFLVPFIFMAQRRLPISAMHFFIGIGSISLFYHLISNDTIAFNSTFARVWQFCSGITAYVATVYEKKNLRPEVNNNNDKETRLLLNDQDEIQLVAEDRRLLPYIAYFLFALIMVTFSWSTEEPHHLRIEITFLTTILIAIGEYYEIWILSNALMNYIGNISYSLYLVHWPIFTAIKYFAPDSNLALLIGIGLSLLTASIIYFVYEQPYLKLGAVKIFILIGVLFVASLILTQPSIVTNRIDYERKFGVYDLDLEKGDPSKNLSIAVALNYYEGIARVGASNAVENCTHIDFGSKEVKAPYGLCKMPGKHTGKLKFLVMGNSYACNQGHIVYEAFQNLTKEFHFFCLVACEPLIEQKVNGCPLFTQWHDIYNQIKPDVLFMLHRPIMGMAQLDETKPIEQDYVYQQHVRMLSWYLKQDELLKIYIQHALPRCPTYCVGYINKWILKENKPLRFAGDRFTIHNEKWERIRFEHLVKMKTCEGRCELFDYYPEMLNKKGEFSVYDENTNLAYFDNTQHFSKFGRDKVKIVYQRLAEKFAKQYPQLDSVSKKSPICCMSGRMMSLVNPSQPAYGGDSPQALSLNGKTKDEPLGRFRVAKRELGQIFNDLKETVQELESVYNAADEKIIQKEHKDGVEALQESIKTILDTFRRDNMKCVFFGRTSNGKSTTVNAMLHEKILPQGMGHTTCCFLQVQGCDEEQGYLQLDDNPKRIDLDMLGKMGHALSSENSDLPAMGQDSLLRVFYPKGKGATTNRLLQNDVVILDSPGVDLSPEFDAWIDKHCLDADVFVLVCNAEATLTQAEKNFFLRVAKKLSKPNVFILNNRWDASAAEMDNVENVKKQHMTRFQQFLVNELEVCTEREVAKRIFFVSSREILDSRLKERGLVNKAYQMDGYQERALEFQDFERHFEQCISRSAIHTKFQEHNRRALEILDKMKQNIESVNGLAQDEKRQLEHILEESTRIFNECRMNFAQFEKAYREQTERLRAEVHLKVSADFNEAIGRLEAIIDRFNKPFEDSRAGIEAYKQELALFVDECVSNDLEARCTGGLMSRIWNLENDMFRYVTKILAEPYQHKLEEVWRYRAPFKFSICVDAPSLTKDFHEDLEFRFTFGLHAIIRRIIAYRSGQPITAIQTNLLTPVALRNVSNSNAQLHDEAMAMAAEENAMMTQMALSSAAYLANGSLGLLVIGGIVYKAVGWRVIALGVVGYGGLYAWERLRWNSSAKEQHLKEQFRSHLTARMKHVAAAHTSHCETQAMREMDQVFDGLRSTVGGVHREMKEDLDKQKKQIDIVEGTIKSLQNVKGKAALFLGNLEKFATSFLYNDSPTS</sequence>
<evidence type="ECO:0000256" key="11">
    <source>
        <dbReference type="SAM" id="Coils"/>
    </source>
</evidence>
<dbReference type="SUPFAM" id="SSF52540">
    <property type="entry name" value="P-loop containing nucleoside triphosphate hydrolases"/>
    <property type="match status" value="1"/>
</dbReference>
<dbReference type="GO" id="GO:0003924">
    <property type="term" value="F:GTPase activity"/>
    <property type="evidence" value="ECO:0007669"/>
    <property type="project" value="InterPro"/>
</dbReference>
<dbReference type="InterPro" id="IPR004951">
    <property type="entry name" value="DUF268_CAE_spp"/>
</dbReference>
<feature type="transmembrane region" description="Helical" evidence="12">
    <location>
        <begin position="400"/>
        <end position="418"/>
    </location>
</feature>
<dbReference type="Pfam" id="PF00350">
    <property type="entry name" value="Dynamin_N"/>
    <property type="match status" value="1"/>
</dbReference>
<keyword evidence="8" id="KW-0496">Mitochondrion</keyword>
<evidence type="ECO:0000256" key="8">
    <source>
        <dbReference type="ARBA" id="ARBA00023128"/>
    </source>
</evidence>
<dbReference type="Gene3D" id="3.40.50.300">
    <property type="entry name" value="P-loop containing nucleotide triphosphate hydrolases"/>
    <property type="match status" value="1"/>
</dbReference>
<feature type="transmembrane region" description="Helical" evidence="12">
    <location>
        <begin position="696"/>
        <end position="715"/>
    </location>
</feature>
<dbReference type="GO" id="GO:0005741">
    <property type="term" value="C:mitochondrial outer membrane"/>
    <property type="evidence" value="ECO:0007669"/>
    <property type="project" value="UniProtKB-SubCell"/>
</dbReference>
<dbReference type="GO" id="GO:0008053">
    <property type="term" value="P:mitochondrial fusion"/>
    <property type="evidence" value="ECO:0007669"/>
    <property type="project" value="InterPro"/>
</dbReference>
<keyword evidence="5" id="KW-0378">Hydrolase</keyword>
<feature type="transmembrane region" description="Helical" evidence="12">
    <location>
        <begin position="496"/>
        <end position="515"/>
    </location>
</feature>
<dbReference type="FunFam" id="3.40.50.300:FF:002843">
    <property type="entry name" value="Mitofusin 2"/>
    <property type="match status" value="1"/>
</dbReference>
<feature type="domain" description="Dynamin-type G" evidence="13">
    <location>
        <begin position="1127"/>
        <end position="1382"/>
    </location>
</feature>
<evidence type="ECO:0000256" key="9">
    <source>
        <dbReference type="ARBA" id="ARBA00023134"/>
    </source>
</evidence>
<dbReference type="EMBL" id="LIAE01009564">
    <property type="protein sequence ID" value="PAV69267.1"/>
    <property type="molecule type" value="Genomic_DNA"/>
</dbReference>
<comment type="subcellular location">
    <subcellularLocation>
        <location evidence="1">Mitochondrion outer membrane</location>
        <topology evidence="1">Multi-pass membrane protein</topology>
    </subcellularLocation>
</comment>
<evidence type="ECO:0000256" key="7">
    <source>
        <dbReference type="ARBA" id="ARBA00023054"/>
    </source>
</evidence>
<keyword evidence="9" id="KW-0342">GTP-binding</keyword>
<dbReference type="Pfam" id="PF03269">
    <property type="entry name" value="DUF268"/>
    <property type="match status" value="1"/>
</dbReference>
<evidence type="ECO:0000256" key="6">
    <source>
        <dbReference type="ARBA" id="ARBA00022989"/>
    </source>
</evidence>
<dbReference type="SUPFAM" id="SSF111479">
    <property type="entry name" value="Fzo-like conserved region"/>
    <property type="match status" value="1"/>
</dbReference>
<dbReference type="GO" id="GO:0005525">
    <property type="term" value="F:GTP binding"/>
    <property type="evidence" value="ECO:0007669"/>
    <property type="project" value="UniProtKB-KW"/>
</dbReference>
<name>A0A2A2K5K4_9BILA</name>
<gene>
    <name evidence="14" type="ORF">WR25_05069</name>
</gene>
<dbReference type="InterPro" id="IPR027417">
    <property type="entry name" value="P-loop_NTPase"/>
</dbReference>
<dbReference type="Proteomes" id="UP000218231">
    <property type="component" value="Unassembled WGS sequence"/>
</dbReference>